<dbReference type="EMBL" id="JAGKQM010000016">
    <property type="protein sequence ID" value="KAH0872090.1"/>
    <property type="molecule type" value="Genomic_DNA"/>
</dbReference>
<feature type="compositionally biased region" description="Low complexity" evidence="6">
    <location>
        <begin position="1"/>
        <end position="10"/>
    </location>
</feature>
<comment type="similarity">
    <text evidence="1">Belongs to the cyclin family. Cyclin AB subfamily.</text>
</comment>
<feature type="domain" description="Cyclin-like" evidence="7">
    <location>
        <begin position="125"/>
        <end position="209"/>
    </location>
</feature>
<dbReference type="InterPro" id="IPR036915">
    <property type="entry name" value="Cyclin-like_sf"/>
</dbReference>
<feature type="region of interest" description="Disordered" evidence="6">
    <location>
        <begin position="1"/>
        <end position="23"/>
    </location>
</feature>
<dbReference type="CDD" id="cd20562">
    <property type="entry name" value="CYCLIN_AtCycA_like_rpt1"/>
    <property type="match status" value="1"/>
</dbReference>
<dbReference type="PANTHER" id="PTHR10177">
    <property type="entry name" value="CYCLINS"/>
    <property type="match status" value="1"/>
</dbReference>
<dbReference type="PROSITE" id="PS00292">
    <property type="entry name" value="CYCLINS"/>
    <property type="match status" value="1"/>
</dbReference>
<evidence type="ECO:0000256" key="4">
    <source>
        <dbReference type="ARBA" id="ARBA00023306"/>
    </source>
</evidence>
<evidence type="ECO:0000256" key="1">
    <source>
        <dbReference type="ARBA" id="ARBA00006955"/>
    </source>
</evidence>
<dbReference type="CDD" id="cd20506">
    <property type="entry name" value="CYCLIN_AtCycA-like_rpt2"/>
    <property type="match status" value="1"/>
</dbReference>
<keyword evidence="2" id="KW-0132">Cell division</keyword>
<dbReference type="Proteomes" id="UP000824890">
    <property type="component" value="Unassembled WGS sequence"/>
</dbReference>
<evidence type="ECO:0000256" key="3">
    <source>
        <dbReference type="ARBA" id="ARBA00023127"/>
    </source>
</evidence>
<evidence type="ECO:0000259" key="7">
    <source>
        <dbReference type="SMART" id="SM00385"/>
    </source>
</evidence>
<evidence type="ECO:0000313" key="10">
    <source>
        <dbReference type="Proteomes" id="UP000824890"/>
    </source>
</evidence>
<dbReference type="Gene3D" id="1.10.472.10">
    <property type="entry name" value="Cyclin-like"/>
    <property type="match status" value="2"/>
</dbReference>
<dbReference type="InterPro" id="IPR013763">
    <property type="entry name" value="Cyclin-like_dom"/>
</dbReference>
<evidence type="ECO:0000256" key="5">
    <source>
        <dbReference type="RuleBase" id="RU000383"/>
    </source>
</evidence>
<accession>A0ABQ7YW01</accession>
<evidence type="ECO:0008006" key="11">
    <source>
        <dbReference type="Google" id="ProtNLM"/>
    </source>
</evidence>
<dbReference type="SMART" id="SM00385">
    <property type="entry name" value="CYCLIN"/>
    <property type="match status" value="2"/>
</dbReference>
<organism evidence="9 10">
    <name type="scientific">Brassica napus</name>
    <name type="common">Rape</name>
    <dbReference type="NCBI Taxonomy" id="3708"/>
    <lineage>
        <taxon>Eukaryota</taxon>
        <taxon>Viridiplantae</taxon>
        <taxon>Streptophyta</taxon>
        <taxon>Embryophyta</taxon>
        <taxon>Tracheophyta</taxon>
        <taxon>Spermatophyta</taxon>
        <taxon>Magnoliopsida</taxon>
        <taxon>eudicotyledons</taxon>
        <taxon>Gunneridae</taxon>
        <taxon>Pentapetalae</taxon>
        <taxon>rosids</taxon>
        <taxon>malvids</taxon>
        <taxon>Brassicales</taxon>
        <taxon>Brassicaceae</taxon>
        <taxon>Brassiceae</taxon>
        <taxon>Brassica</taxon>
    </lineage>
</organism>
<feature type="region of interest" description="Disordered" evidence="6">
    <location>
        <begin position="44"/>
        <end position="77"/>
    </location>
</feature>
<dbReference type="InterPro" id="IPR006671">
    <property type="entry name" value="Cyclin_N"/>
</dbReference>
<dbReference type="SUPFAM" id="SSF47954">
    <property type="entry name" value="Cyclin-like"/>
    <property type="match status" value="2"/>
</dbReference>
<evidence type="ECO:0000256" key="6">
    <source>
        <dbReference type="SAM" id="MobiDB-lite"/>
    </source>
</evidence>
<feature type="domain" description="Cyclin C-terminal" evidence="8">
    <location>
        <begin position="218"/>
        <end position="369"/>
    </location>
</feature>
<comment type="caution">
    <text evidence="9">The sequence shown here is derived from an EMBL/GenBank/DDBJ whole genome shotgun (WGS) entry which is preliminary data.</text>
</comment>
<dbReference type="PIRSF" id="PIRSF001771">
    <property type="entry name" value="Cyclin_A_B_D_E"/>
    <property type="match status" value="1"/>
</dbReference>
<protein>
    <recommendedName>
        <fullName evidence="11">Cyclin N-terminal domain-containing protein</fullName>
    </recommendedName>
</protein>
<reference evidence="9 10" key="1">
    <citation type="submission" date="2021-05" db="EMBL/GenBank/DDBJ databases">
        <title>Genome Assembly of Synthetic Allotetraploid Brassica napus Reveals Homoeologous Exchanges between Subgenomes.</title>
        <authorList>
            <person name="Davis J.T."/>
        </authorList>
    </citation>
    <scope>NUCLEOTIDE SEQUENCE [LARGE SCALE GENOMIC DNA]</scope>
    <source>
        <strain evidence="10">cv. Da-Ae</strain>
        <tissue evidence="9">Seedling</tissue>
    </source>
</reference>
<keyword evidence="4" id="KW-0131">Cell cycle</keyword>
<feature type="domain" description="Cyclin-like" evidence="7">
    <location>
        <begin position="258"/>
        <end position="338"/>
    </location>
</feature>
<keyword evidence="3 5" id="KW-0195">Cyclin</keyword>
<dbReference type="SMART" id="SM01332">
    <property type="entry name" value="Cyclin_C"/>
    <property type="match status" value="1"/>
</dbReference>
<dbReference type="Pfam" id="PF02984">
    <property type="entry name" value="Cyclin_C"/>
    <property type="match status" value="1"/>
</dbReference>
<name>A0ABQ7YW01_BRANA</name>
<dbReference type="Pfam" id="PF00134">
    <property type="entry name" value="Cyclin_N"/>
    <property type="match status" value="1"/>
</dbReference>
<evidence type="ECO:0000256" key="2">
    <source>
        <dbReference type="ARBA" id="ARBA00022618"/>
    </source>
</evidence>
<keyword evidence="10" id="KW-1185">Reference proteome</keyword>
<dbReference type="InterPro" id="IPR004367">
    <property type="entry name" value="Cyclin_C-dom"/>
</dbReference>
<dbReference type="InterPro" id="IPR048258">
    <property type="entry name" value="Cyclins_cyclin-box"/>
</dbReference>
<evidence type="ECO:0000313" key="9">
    <source>
        <dbReference type="EMBL" id="KAH0872090.1"/>
    </source>
</evidence>
<gene>
    <name evidence="9" type="ORF">HID58_069452</name>
</gene>
<proteinExistence type="inferred from homology"/>
<dbReference type="InterPro" id="IPR039361">
    <property type="entry name" value="Cyclin"/>
</dbReference>
<evidence type="ECO:0000259" key="8">
    <source>
        <dbReference type="SMART" id="SM01332"/>
    </source>
</evidence>
<sequence>MSENTRMTRAATKRKASTAFATADENPVGKKRVVLGELTNVVAPNQEREIHKPKSTLTPAKKQTKNAPIPPPPGSVDPQMCGPYVADICAYLREMEGRLKQRPLHDYIEKVQNDITPSMRGVLVDWLVEVAEEYKLVSDTLYLTVSYVDRFLSAKPIHRQRLQLVGVSAMLIASKYEEISPPKVEDFVYITDNTFTRQDVVSMEADILLALQFELGCPTIKTFLRRFTRVAQEDFNVSSKTHDRLQLKPVSTVNPWCFPLPSLQESLLQLEFLCCYLSELILLDYSCVKFLPSLLAASAVFLARFIIRPKQHPWSQMLEEYTKYKASDLQQCVGIIHDLYLSRRGNVLEAVRNKYKQHKFKCVATMPVSPELPLAFFEDVTIRDKA</sequence>
<dbReference type="InterPro" id="IPR046965">
    <property type="entry name" value="Cyclin_A/B-like"/>
</dbReference>